<dbReference type="EMBL" id="JBAHYK010000046">
    <property type="protein sequence ID" value="KAL0579839.1"/>
    <property type="molecule type" value="Genomic_DNA"/>
</dbReference>
<dbReference type="Proteomes" id="UP001465976">
    <property type="component" value="Unassembled WGS sequence"/>
</dbReference>
<comment type="caution">
    <text evidence="1">The sequence shown here is derived from an EMBL/GenBank/DDBJ whole genome shotgun (WGS) entry which is preliminary data.</text>
</comment>
<dbReference type="Gene3D" id="3.80.10.10">
    <property type="entry name" value="Ribonuclease Inhibitor"/>
    <property type="match status" value="1"/>
</dbReference>
<evidence type="ECO:0000313" key="2">
    <source>
        <dbReference type="Proteomes" id="UP001465976"/>
    </source>
</evidence>
<evidence type="ECO:0008006" key="3">
    <source>
        <dbReference type="Google" id="ProtNLM"/>
    </source>
</evidence>
<gene>
    <name evidence="1" type="ORF">V5O48_002147</name>
</gene>
<organism evidence="1 2">
    <name type="scientific">Marasmius crinis-equi</name>
    <dbReference type="NCBI Taxonomy" id="585013"/>
    <lineage>
        <taxon>Eukaryota</taxon>
        <taxon>Fungi</taxon>
        <taxon>Dikarya</taxon>
        <taxon>Basidiomycota</taxon>
        <taxon>Agaricomycotina</taxon>
        <taxon>Agaricomycetes</taxon>
        <taxon>Agaricomycetidae</taxon>
        <taxon>Agaricales</taxon>
        <taxon>Marasmiineae</taxon>
        <taxon>Marasmiaceae</taxon>
        <taxon>Marasmius</taxon>
    </lineage>
</organism>
<evidence type="ECO:0000313" key="1">
    <source>
        <dbReference type="EMBL" id="KAL0579839.1"/>
    </source>
</evidence>
<name>A0ABR3FWD8_9AGAR</name>
<protein>
    <recommendedName>
        <fullName evidence="3">F-box domain-containing protein</fullName>
    </recommendedName>
</protein>
<reference evidence="1 2" key="1">
    <citation type="submission" date="2024-02" db="EMBL/GenBank/DDBJ databases">
        <title>A draft genome for the cacao thread blight pathogen Marasmius crinis-equi.</title>
        <authorList>
            <person name="Cohen S.P."/>
            <person name="Baruah I.K."/>
            <person name="Amoako-Attah I."/>
            <person name="Bukari Y."/>
            <person name="Meinhardt L.W."/>
            <person name="Bailey B.A."/>
        </authorList>
    </citation>
    <scope>NUCLEOTIDE SEQUENCE [LARGE SCALE GENOMIC DNA]</scope>
    <source>
        <strain evidence="1 2">GH-76</strain>
    </source>
</reference>
<sequence length="340" mass="38568">MSGLLPLEISINLYADHGSLLELAKESHRWRSLTMNHTVPLQDNFPRQLPILEELTLYGFFYVGGDFPDRVVTPILRNLTLEGYGASFATHFDTTSVTTLTVKGEVRFPLLLALLEGCPKLDVLVMDKLKLPEVVDSEEEDDCVPVPLPITTLKILRNNESPFYSPSIFFSYFAFPSLHHLVMEHEDTPDFSAPTLTRGMALFRRLISSVPPVPLVSLDIRGFRFGHLDDLFDILITLSGTLSRLTLWGCDLGDEFLRRMTVDELLPHLTELGLKYDRWSEDSFSLLCGMIDSRWDAEEHKQKRLTRLHIFCREALHNGVTQGLSAVSEQGLQVKIVDVR</sequence>
<accession>A0ABR3FWD8</accession>
<dbReference type="InterPro" id="IPR032675">
    <property type="entry name" value="LRR_dom_sf"/>
</dbReference>
<keyword evidence="2" id="KW-1185">Reference proteome</keyword>
<dbReference type="SUPFAM" id="SSF52047">
    <property type="entry name" value="RNI-like"/>
    <property type="match status" value="1"/>
</dbReference>
<proteinExistence type="predicted"/>